<proteinExistence type="predicted"/>
<name>A0A835CP89_APHGI</name>
<keyword evidence="3" id="KW-1185">Reference proteome</keyword>
<reference evidence="2 3" key="1">
    <citation type="submission" date="2020-08" db="EMBL/GenBank/DDBJ databases">
        <title>Aphidius gifuensis genome sequencing and assembly.</title>
        <authorList>
            <person name="Du Z."/>
        </authorList>
    </citation>
    <scope>NUCLEOTIDE SEQUENCE [LARGE SCALE GENOMIC DNA]</scope>
    <source>
        <strain evidence="2">YNYX2018</strain>
        <tissue evidence="2">Adults</tissue>
    </source>
</reference>
<feature type="region of interest" description="Disordered" evidence="1">
    <location>
        <begin position="88"/>
        <end position="158"/>
    </location>
</feature>
<evidence type="ECO:0000256" key="1">
    <source>
        <dbReference type="SAM" id="MobiDB-lite"/>
    </source>
</evidence>
<dbReference type="EMBL" id="JACMRX010000004">
    <property type="protein sequence ID" value="KAF7990349.1"/>
    <property type="molecule type" value="Genomic_DNA"/>
</dbReference>
<feature type="region of interest" description="Disordered" evidence="1">
    <location>
        <begin position="1"/>
        <end position="69"/>
    </location>
</feature>
<comment type="caution">
    <text evidence="2">The sequence shown here is derived from an EMBL/GenBank/DDBJ whole genome shotgun (WGS) entry which is preliminary data.</text>
</comment>
<accession>A0A835CP89</accession>
<gene>
    <name evidence="2" type="ORF">HCN44_000154</name>
</gene>
<organism evidence="2 3">
    <name type="scientific">Aphidius gifuensis</name>
    <name type="common">Parasitoid wasp</name>
    <dbReference type="NCBI Taxonomy" id="684658"/>
    <lineage>
        <taxon>Eukaryota</taxon>
        <taxon>Metazoa</taxon>
        <taxon>Ecdysozoa</taxon>
        <taxon>Arthropoda</taxon>
        <taxon>Hexapoda</taxon>
        <taxon>Insecta</taxon>
        <taxon>Pterygota</taxon>
        <taxon>Neoptera</taxon>
        <taxon>Endopterygota</taxon>
        <taxon>Hymenoptera</taxon>
        <taxon>Apocrita</taxon>
        <taxon>Ichneumonoidea</taxon>
        <taxon>Braconidae</taxon>
        <taxon>Aphidiinae</taxon>
        <taxon>Aphidius</taxon>
    </lineage>
</organism>
<dbReference type="Proteomes" id="UP000639338">
    <property type="component" value="Unassembled WGS sequence"/>
</dbReference>
<feature type="compositionally biased region" description="Basic and acidic residues" evidence="1">
    <location>
        <begin position="50"/>
        <end position="59"/>
    </location>
</feature>
<evidence type="ECO:0000313" key="2">
    <source>
        <dbReference type="EMBL" id="KAF7990349.1"/>
    </source>
</evidence>
<dbReference type="AlphaFoldDB" id="A0A835CP89"/>
<evidence type="ECO:0000313" key="3">
    <source>
        <dbReference type="Proteomes" id="UP000639338"/>
    </source>
</evidence>
<dbReference type="OrthoDB" id="1708588at2759"/>
<feature type="compositionally biased region" description="Low complexity" evidence="1">
    <location>
        <begin position="104"/>
        <end position="114"/>
    </location>
</feature>
<sequence length="158" mass="17939">MNMETGGINTQLVDESMSTTQQKVETAAQVSTHGLKRSARAISPIPTENEYTRDNSKGDDNDDDNDDYQKYFLQMKEDNERKLIEADKKNFKGHQSRNNIDDGNSILLSISNNNDEQHKPPLTPHTPRIEMTKKSIKHSTNYSNKDTTPVRANDTNQT</sequence>
<protein>
    <submittedName>
        <fullName evidence="2">Uncharacterized protein</fullName>
    </submittedName>
</protein>
<feature type="compositionally biased region" description="Polar residues" evidence="1">
    <location>
        <begin position="138"/>
        <end position="147"/>
    </location>
</feature>
<feature type="compositionally biased region" description="Polar residues" evidence="1">
    <location>
        <begin position="7"/>
        <end position="32"/>
    </location>
</feature>